<feature type="domain" description="Amidase" evidence="5">
    <location>
        <begin position="87"/>
        <end position="560"/>
    </location>
</feature>
<evidence type="ECO:0000256" key="4">
    <source>
        <dbReference type="ARBA" id="ARBA00022801"/>
    </source>
</evidence>
<dbReference type="EC" id="3.5.1.4" evidence="3"/>
<sequence>MATSTDWQTLTARKRETISSQIPASWRLSPSFIEATGASATAPTRLIAGDAVRKSGVLSEREFALTEGATASALVERMSKGEISAVEVVTAYCKRACVAGQLTNCLTETLYDTAIERARFLDDYLAREKKPFGPLHGLPVSVKDSFFVKGVDTTIGYVSFLADGPAKRNAALVEILLSLGAVIYVKTNVPQTMMTADSDNNIFGRTLNPHKTILTAGGSSGGEGALVAMRGSPLGIGTDIAGSIRIPSLCNGTYGFKPTADRIPFMGQANPGLNGSPGAVLPVAGPLANSFADLRLFFKAVIDAEPWTYDATASSVPWLGGLRGDAEADLSRRPLTIGLMPEDPAAPLHPPVKRALADAAAALESAGHKLVPIPFVEEEGATHAARVAYKYFGVDPLDTFGEYVRKSGEPYVPSVKTARNLMGGDKPGMTIEQLASVNVTRYMFVEAWHNTWLKKGLDVILAPAAQHTAVRHDQYILVPYTVIWNLLNASIPKEFARIYAESAQYPAAILPVGKASKHLDPEPMVIGDTKRGADYVPEEVDGAPTVIQLVAPTFQDEKLLAVAAVVDEVLKKTRASHL</sequence>
<dbReference type="PANTHER" id="PTHR46072:SF3">
    <property type="entry name" value="AMIDASE"/>
    <property type="match status" value="1"/>
</dbReference>
<evidence type="ECO:0000256" key="3">
    <source>
        <dbReference type="ARBA" id="ARBA00012922"/>
    </source>
</evidence>
<comment type="catalytic activity">
    <reaction evidence="1">
        <text>a monocarboxylic acid amide + H2O = a monocarboxylate + NH4(+)</text>
        <dbReference type="Rhea" id="RHEA:12020"/>
        <dbReference type="ChEBI" id="CHEBI:15377"/>
        <dbReference type="ChEBI" id="CHEBI:28938"/>
        <dbReference type="ChEBI" id="CHEBI:35757"/>
        <dbReference type="ChEBI" id="CHEBI:83628"/>
        <dbReference type="EC" id="3.5.1.4"/>
    </reaction>
</comment>
<dbReference type="PROSITE" id="PS00571">
    <property type="entry name" value="AMIDASES"/>
    <property type="match status" value="1"/>
</dbReference>
<dbReference type="SUPFAM" id="SSF75304">
    <property type="entry name" value="Amidase signature (AS) enzymes"/>
    <property type="match status" value="1"/>
</dbReference>
<evidence type="ECO:0000313" key="7">
    <source>
        <dbReference type="Proteomes" id="UP001365128"/>
    </source>
</evidence>
<comment type="similarity">
    <text evidence="2">Belongs to the amidase family.</text>
</comment>
<protein>
    <recommendedName>
        <fullName evidence="3">amidase</fullName>
        <ecNumber evidence="3">3.5.1.4</ecNumber>
    </recommendedName>
</protein>
<dbReference type="Proteomes" id="UP001365128">
    <property type="component" value="Unassembled WGS sequence"/>
</dbReference>
<dbReference type="InterPro" id="IPR023631">
    <property type="entry name" value="Amidase_dom"/>
</dbReference>
<evidence type="ECO:0000313" key="6">
    <source>
        <dbReference type="EMBL" id="KAK7554707.1"/>
    </source>
</evidence>
<reference evidence="6 7" key="1">
    <citation type="submission" date="2024-04" db="EMBL/GenBank/DDBJ databases">
        <title>Phyllosticta paracitricarpa is synonymous to the EU quarantine fungus P. citricarpa based on phylogenomic analyses.</title>
        <authorList>
            <consortium name="Lawrence Berkeley National Laboratory"/>
            <person name="Van Ingen-Buijs V.A."/>
            <person name="Van Westerhoven A.C."/>
            <person name="Haridas S."/>
            <person name="Skiadas P."/>
            <person name="Martin F."/>
            <person name="Groenewald J.Z."/>
            <person name="Crous P.W."/>
            <person name="Seidl M.F."/>
        </authorList>
    </citation>
    <scope>NUCLEOTIDE SEQUENCE [LARGE SCALE GENOMIC DNA]</scope>
    <source>
        <strain evidence="6 7">CBS 122670</strain>
    </source>
</reference>
<evidence type="ECO:0000256" key="1">
    <source>
        <dbReference type="ARBA" id="ARBA00001311"/>
    </source>
</evidence>
<keyword evidence="4 6" id="KW-0378">Hydrolase</keyword>
<evidence type="ECO:0000256" key="2">
    <source>
        <dbReference type="ARBA" id="ARBA00009199"/>
    </source>
</evidence>
<dbReference type="EMBL" id="JBBPDW010000003">
    <property type="protein sequence ID" value="KAK7554707.1"/>
    <property type="molecule type" value="Genomic_DNA"/>
</dbReference>
<dbReference type="Gene3D" id="3.90.1300.10">
    <property type="entry name" value="Amidase signature (AS) domain"/>
    <property type="match status" value="1"/>
</dbReference>
<dbReference type="InterPro" id="IPR020556">
    <property type="entry name" value="Amidase_CS"/>
</dbReference>
<proteinExistence type="inferred from homology"/>
<dbReference type="PANTHER" id="PTHR46072">
    <property type="entry name" value="AMIDASE-RELATED-RELATED"/>
    <property type="match status" value="1"/>
</dbReference>
<dbReference type="PIRSF" id="PIRSF001221">
    <property type="entry name" value="Amidase_fungi"/>
    <property type="match status" value="1"/>
</dbReference>
<dbReference type="GO" id="GO:0016787">
    <property type="term" value="F:hydrolase activity"/>
    <property type="evidence" value="ECO:0007669"/>
    <property type="project" value="UniProtKB-KW"/>
</dbReference>
<comment type="caution">
    <text evidence="6">The sequence shown here is derived from an EMBL/GenBank/DDBJ whole genome shotgun (WGS) entry which is preliminary data.</text>
</comment>
<organism evidence="6 7">
    <name type="scientific">Phyllosticta citricarpa</name>
    <dbReference type="NCBI Taxonomy" id="55181"/>
    <lineage>
        <taxon>Eukaryota</taxon>
        <taxon>Fungi</taxon>
        <taxon>Dikarya</taxon>
        <taxon>Ascomycota</taxon>
        <taxon>Pezizomycotina</taxon>
        <taxon>Dothideomycetes</taxon>
        <taxon>Dothideomycetes incertae sedis</taxon>
        <taxon>Botryosphaeriales</taxon>
        <taxon>Phyllostictaceae</taxon>
        <taxon>Phyllosticta</taxon>
    </lineage>
</organism>
<dbReference type="Pfam" id="PF01425">
    <property type="entry name" value="Amidase"/>
    <property type="match status" value="1"/>
</dbReference>
<name>A0ABR1MPV0_9PEZI</name>
<gene>
    <name evidence="6" type="ORF">IWX46DRAFT_637647</name>
</gene>
<accession>A0ABR1MPV0</accession>
<evidence type="ECO:0000259" key="5">
    <source>
        <dbReference type="Pfam" id="PF01425"/>
    </source>
</evidence>
<dbReference type="InterPro" id="IPR036928">
    <property type="entry name" value="AS_sf"/>
</dbReference>
<keyword evidence="7" id="KW-1185">Reference proteome</keyword>